<organism evidence="2 3">
    <name type="scientific">Litoribacter ruber</name>
    <dbReference type="NCBI Taxonomy" id="702568"/>
    <lineage>
        <taxon>Bacteria</taxon>
        <taxon>Pseudomonadati</taxon>
        <taxon>Bacteroidota</taxon>
        <taxon>Cytophagia</taxon>
        <taxon>Cytophagales</taxon>
        <taxon>Cyclobacteriaceae</taxon>
        <taxon>Litoribacter</taxon>
    </lineage>
</organism>
<evidence type="ECO:0000259" key="1">
    <source>
        <dbReference type="Pfam" id="PF05685"/>
    </source>
</evidence>
<dbReference type="EMBL" id="JAHCMY010000050">
    <property type="protein sequence ID" value="MBS9526022.1"/>
    <property type="molecule type" value="Genomic_DNA"/>
</dbReference>
<dbReference type="Pfam" id="PF05685">
    <property type="entry name" value="Uma2"/>
    <property type="match status" value="1"/>
</dbReference>
<keyword evidence="2" id="KW-0255">Endonuclease</keyword>
<dbReference type="InterPro" id="IPR011335">
    <property type="entry name" value="Restrct_endonuc-II-like"/>
</dbReference>
<dbReference type="SUPFAM" id="SSF52980">
    <property type="entry name" value="Restriction endonuclease-like"/>
    <property type="match status" value="1"/>
</dbReference>
<proteinExistence type="predicted"/>
<dbReference type="AlphaFoldDB" id="A0AAP2CKU9"/>
<dbReference type="RefSeq" id="WP_213946881.1">
    <property type="nucleotide sequence ID" value="NZ_JAHCMY010000050.1"/>
</dbReference>
<evidence type="ECO:0000313" key="3">
    <source>
        <dbReference type="Proteomes" id="UP001319104"/>
    </source>
</evidence>
<feature type="non-terminal residue" evidence="2">
    <location>
        <position position="152"/>
    </location>
</feature>
<feature type="domain" description="Putative restriction endonuclease" evidence="1">
    <location>
        <begin position="5"/>
        <end position="147"/>
    </location>
</feature>
<dbReference type="PANTHER" id="PTHR36558:SF1">
    <property type="entry name" value="RESTRICTION ENDONUCLEASE DOMAIN-CONTAINING PROTEIN-RELATED"/>
    <property type="match status" value="1"/>
</dbReference>
<evidence type="ECO:0000313" key="2">
    <source>
        <dbReference type="EMBL" id="MBS9526022.1"/>
    </source>
</evidence>
<gene>
    <name evidence="2" type="ORF">KI659_18540</name>
</gene>
<dbReference type="Gene3D" id="3.90.1570.10">
    <property type="entry name" value="tt1808, chain A"/>
    <property type="match status" value="1"/>
</dbReference>
<dbReference type="GO" id="GO:0004519">
    <property type="term" value="F:endonuclease activity"/>
    <property type="evidence" value="ECO:0007669"/>
    <property type="project" value="UniProtKB-KW"/>
</dbReference>
<keyword evidence="2" id="KW-0378">Hydrolase</keyword>
<dbReference type="CDD" id="cd06260">
    <property type="entry name" value="DUF820-like"/>
    <property type="match status" value="1"/>
</dbReference>
<dbReference type="InterPro" id="IPR008538">
    <property type="entry name" value="Uma2"/>
</dbReference>
<dbReference type="PANTHER" id="PTHR36558">
    <property type="entry name" value="GLR1098 PROTEIN"/>
    <property type="match status" value="1"/>
</dbReference>
<comment type="caution">
    <text evidence="2">The sequence shown here is derived from an EMBL/GenBank/DDBJ whole genome shotgun (WGS) entry which is preliminary data.</text>
</comment>
<keyword evidence="2" id="KW-0540">Nuclease</keyword>
<keyword evidence="3" id="KW-1185">Reference proteome</keyword>
<dbReference type="Proteomes" id="UP001319104">
    <property type="component" value="Unassembled WGS sequence"/>
</dbReference>
<sequence length="152" mass="17433">SWDMEEMVEIIKGKVYKWTAAPSSKHQLVIGELIYVFKKFLKNKKCKLFPAPFDVRLPKKSLKNEDIFTVVQPDICVICDKSKLDEAGCVGAPDLIVEVLSPSNNKKDLKIKYKLYQEHGVKEYWILHPIAQTLIIYTLENGKYLASRLFGA</sequence>
<accession>A0AAP2CKU9</accession>
<dbReference type="InterPro" id="IPR012296">
    <property type="entry name" value="Nuclease_put_TT1808"/>
</dbReference>
<feature type="non-terminal residue" evidence="2">
    <location>
        <position position="1"/>
    </location>
</feature>
<protein>
    <submittedName>
        <fullName evidence="2">Uma2 family endonuclease</fullName>
    </submittedName>
</protein>
<name>A0AAP2CKU9_9BACT</name>
<reference evidence="2 3" key="1">
    <citation type="submission" date="2021-05" db="EMBL/GenBank/DDBJ databases">
        <authorList>
            <person name="Zhang Z.D."/>
            <person name="Osman G."/>
        </authorList>
    </citation>
    <scope>NUCLEOTIDE SEQUENCE [LARGE SCALE GENOMIC DNA]</scope>
    <source>
        <strain evidence="2 3">KCTC 32217</strain>
    </source>
</reference>